<dbReference type="GO" id="GO:0016747">
    <property type="term" value="F:acyltransferase activity, transferring groups other than amino-acyl groups"/>
    <property type="evidence" value="ECO:0007669"/>
    <property type="project" value="InterPro"/>
</dbReference>
<proteinExistence type="predicted"/>
<organism evidence="2 3">
    <name type="scientific">Actinacidiphila oryziradicis</name>
    <dbReference type="NCBI Taxonomy" id="2571141"/>
    <lineage>
        <taxon>Bacteria</taxon>
        <taxon>Bacillati</taxon>
        <taxon>Actinomycetota</taxon>
        <taxon>Actinomycetes</taxon>
        <taxon>Kitasatosporales</taxon>
        <taxon>Streptomycetaceae</taxon>
        <taxon>Actinacidiphila</taxon>
    </lineage>
</organism>
<dbReference type="InterPro" id="IPR053144">
    <property type="entry name" value="Acetyltransferase_Butenolide"/>
</dbReference>
<dbReference type="CDD" id="cd04301">
    <property type="entry name" value="NAT_SF"/>
    <property type="match status" value="1"/>
</dbReference>
<dbReference type="SUPFAM" id="SSF55729">
    <property type="entry name" value="Acyl-CoA N-acyltransferases (Nat)"/>
    <property type="match status" value="1"/>
</dbReference>
<name>A0A4U0SHW1_9ACTN</name>
<dbReference type="AlphaFoldDB" id="A0A4U0SHW1"/>
<dbReference type="EMBL" id="SUMC01000031">
    <property type="protein sequence ID" value="TKA08448.1"/>
    <property type="molecule type" value="Genomic_DNA"/>
</dbReference>
<dbReference type="Gene3D" id="3.40.630.30">
    <property type="match status" value="1"/>
</dbReference>
<dbReference type="Pfam" id="PF00583">
    <property type="entry name" value="Acetyltransf_1"/>
    <property type="match status" value="1"/>
</dbReference>
<sequence>MAPSPAMTNSYEISTDPGRLDAARVHHWLSTDAYWALGRSRDTQDRAIAGSLNFGAYDTVSGQQLAYARVVTDHATFAWLCDVYVAPGARGKGLGTALVTAVRDHLEPAGVRRVLLATHDAHGVYAKIGFEPLADPSLWMALLLG</sequence>
<dbReference type="PANTHER" id="PTHR43233:SF1">
    <property type="entry name" value="FAMILY N-ACETYLTRANSFERASE, PUTATIVE (AFU_ORTHOLOGUE AFUA_6G03350)-RELATED"/>
    <property type="match status" value="1"/>
</dbReference>
<evidence type="ECO:0000259" key="1">
    <source>
        <dbReference type="PROSITE" id="PS51186"/>
    </source>
</evidence>
<keyword evidence="2" id="KW-0808">Transferase</keyword>
<dbReference type="PANTHER" id="PTHR43233">
    <property type="entry name" value="FAMILY N-ACETYLTRANSFERASE, PUTATIVE (AFU_ORTHOLOGUE AFUA_6G03350)-RELATED"/>
    <property type="match status" value="1"/>
</dbReference>
<reference evidence="2 3" key="1">
    <citation type="submission" date="2019-04" db="EMBL/GenBank/DDBJ databases">
        <title>Streptomyces oryziradicis sp. nov., a novel actinomycete isolated from rhizosphere soil of rice (Oryza sativa L.).</title>
        <authorList>
            <person name="Li C."/>
        </authorList>
    </citation>
    <scope>NUCLEOTIDE SEQUENCE [LARGE SCALE GENOMIC DNA]</scope>
    <source>
        <strain evidence="2 3">NEAU-C40</strain>
    </source>
</reference>
<dbReference type="InterPro" id="IPR016181">
    <property type="entry name" value="Acyl_CoA_acyltransferase"/>
</dbReference>
<evidence type="ECO:0000313" key="2">
    <source>
        <dbReference type="EMBL" id="TKA08448.1"/>
    </source>
</evidence>
<feature type="domain" description="N-acetyltransferase" evidence="1">
    <location>
        <begin position="11"/>
        <end position="145"/>
    </location>
</feature>
<dbReference type="InterPro" id="IPR000182">
    <property type="entry name" value="GNAT_dom"/>
</dbReference>
<accession>A0A4U0SHW1</accession>
<evidence type="ECO:0000313" key="3">
    <source>
        <dbReference type="Proteomes" id="UP000305778"/>
    </source>
</evidence>
<dbReference type="Proteomes" id="UP000305778">
    <property type="component" value="Unassembled WGS sequence"/>
</dbReference>
<dbReference type="OrthoDB" id="3216107at2"/>
<gene>
    <name evidence="2" type="ORF">FCI23_28290</name>
</gene>
<protein>
    <submittedName>
        <fullName evidence="2">GNAT family N-acetyltransferase</fullName>
    </submittedName>
</protein>
<dbReference type="PROSITE" id="PS51186">
    <property type="entry name" value="GNAT"/>
    <property type="match status" value="1"/>
</dbReference>
<keyword evidence="3" id="KW-1185">Reference proteome</keyword>
<comment type="caution">
    <text evidence="2">The sequence shown here is derived from an EMBL/GenBank/DDBJ whole genome shotgun (WGS) entry which is preliminary data.</text>
</comment>